<evidence type="ECO:0000256" key="9">
    <source>
        <dbReference type="SAM" id="MobiDB-lite"/>
    </source>
</evidence>
<comment type="subcellular location">
    <subcellularLocation>
        <location evidence="1">Membrane</location>
    </subcellularLocation>
</comment>
<name>A0A978VD77_ZIZJJ</name>
<evidence type="ECO:0000256" key="10">
    <source>
        <dbReference type="SAM" id="Phobius"/>
    </source>
</evidence>
<keyword evidence="5" id="KW-0677">Repeat</keyword>
<dbReference type="SUPFAM" id="SSF56112">
    <property type="entry name" value="Protein kinase-like (PK-like)"/>
    <property type="match status" value="1"/>
</dbReference>
<evidence type="ECO:0000256" key="6">
    <source>
        <dbReference type="ARBA" id="ARBA00022989"/>
    </source>
</evidence>
<evidence type="ECO:0000256" key="11">
    <source>
        <dbReference type="SAM" id="SignalP"/>
    </source>
</evidence>
<protein>
    <recommendedName>
        <fullName evidence="12">Protein kinase domain-containing protein</fullName>
    </recommendedName>
</protein>
<dbReference type="InterPro" id="IPR011009">
    <property type="entry name" value="Kinase-like_dom_sf"/>
</dbReference>
<feature type="region of interest" description="Disordered" evidence="9">
    <location>
        <begin position="237"/>
        <end position="272"/>
    </location>
</feature>
<dbReference type="FunFam" id="3.80.10.10:FF:000041">
    <property type="entry name" value="LRR receptor-like serine/threonine-protein kinase ERECTA"/>
    <property type="match status" value="1"/>
</dbReference>
<dbReference type="Gene3D" id="3.30.200.20">
    <property type="entry name" value="Phosphorylase Kinase, domain 1"/>
    <property type="match status" value="1"/>
</dbReference>
<dbReference type="EMBL" id="JAEACU010000005">
    <property type="protein sequence ID" value="KAH7528316.1"/>
    <property type="molecule type" value="Genomic_DNA"/>
</dbReference>
<dbReference type="AlphaFoldDB" id="A0A978VD77"/>
<dbReference type="PROSITE" id="PS50011">
    <property type="entry name" value="PROTEIN_KINASE_DOM"/>
    <property type="match status" value="1"/>
</dbReference>
<dbReference type="GO" id="GO:0005524">
    <property type="term" value="F:ATP binding"/>
    <property type="evidence" value="ECO:0007669"/>
    <property type="project" value="InterPro"/>
</dbReference>
<feature type="compositionally biased region" description="Low complexity" evidence="9">
    <location>
        <begin position="244"/>
        <end position="258"/>
    </location>
</feature>
<organism evidence="13 14">
    <name type="scientific">Ziziphus jujuba var. spinosa</name>
    <dbReference type="NCBI Taxonomy" id="714518"/>
    <lineage>
        <taxon>Eukaryota</taxon>
        <taxon>Viridiplantae</taxon>
        <taxon>Streptophyta</taxon>
        <taxon>Embryophyta</taxon>
        <taxon>Tracheophyta</taxon>
        <taxon>Spermatophyta</taxon>
        <taxon>Magnoliopsida</taxon>
        <taxon>eudicotyledons</taxon>
        <taxon>Gunneridae</taxon>
        <taxon>Pentapetalae</taxon>
        <taxon>rosids</taxon>
        <taxon>fabids</taxon>
        <taxon>Rosales</taxon>
        <taxon>Rhamnaceae</taxon>
        <taxon>Paliureae</taxon>
        <taxon>Ziziphus</taxon>
    </lineage>
</organism>
<dbReference type="GO" id="GO:0004672">
    <property type="term" value="F:protein kinase activity"/>
    <property type="evidence" value="ECO:0007669"/>
    <property type="project" value="InterPro"/>
</dbReference>
<reference evidence="13" key="1">
    <citation type="journal article" date="2021" name="Front. Plant Sci.">
        <title>Chromosome-Scale Genome Assembly for Chinese Sour Jujube and Insights Into Its Genome Evolution and Domestication Signature.</title>
        <authorList>
            <person name="Shen L.-Y."/>
            <person name="Luo H."/>
            <person name="Wang X.-L."/>
            <person name="Wang X.-M."/>
            <person name="Qiu X.-J."/>
            <person name="Liu H."/>
            <person name="Zhou S.-S."/>
            <person name="Jia K.-H."/>
            <person name="Nie S."/>
            <person name="Bao Y.-T."/>
            <person name="Zhang R.-G."/>
            <person name="Yun Q.-Z."/>
            <person name="Chai Y.-H."/>
            <person name="Lu J.-Y."/>
            <person name="Li Y."/>
            <person name="Zhao S.-W."/>
            <person name="Mao J.-F."/>
            <person name="Jia S.-G."/>
            <person name="Mao Y.-M."/>
        </authorList>
    </citation>
    <scope>NUCLEOTIDE SEQUENCE</scope>
    <source>
        <strain evidence="13">AT0</strain>
        <tissue evidence="13">Leaf</tissue>
    </source>
</reference>
<keyword evidence="3 10" id="KW-0812">Transmembrane</keyword>
<dbReference type="PANTHER" id="PTHR48010:SF5">
    <property type="entry name" value="PROTEIN TOO MANY MOUTHS"/>
    <property type="match status" value="1"/>
</dbReference>
<evidence type="ECO:0000313" key="13">
    <source>
        <dbReference type="EMBL" id="KAH7528316.1"/>
    </source>
</evidence>
<keyword evidence="7 10" id="KW-0472">Membrane</keyword>
<dbReference type="SUPFAM" id="SSF52058">
    <property type="entry name" value="L domain-like"/>
    <property type="match status" value="1"/>
</dbReference>
<dbReference type="InterPro" id="IPR050994">
    <property type="entry name" value="At_inactive_RLKs"/>
</dbReference>
<evidence type="ECO:0000256" key="3">
    <source>
        <dbReference type="ARBA" id="ARBA00022692"/>
    </source>
</evidence>
<feature type="signal peptide" evidence="11">
    <location>
        <begin position="1"/>
        <end position="26"/>
    </location>
</feature>
<keyword evidence="4 11" id="KW-0732">Signal</keyword>
<dbReference type="PANTHER" id="PTHR48010">
    <property type="entry name" value="OS05G0588300 PROTEIN"/>
    <property type="match status" value="1"/>
</dbReference>
<evidence type="ECO:0000256" key="2">
    <source>
        <dbReference type="ARBA" id="ARBA00022614"/>
    </source>
</evidence>
<dbReference type="InterPro" id="IPR001611">
    <property type="entry name" value="Leu-rich_rpt"/>
</dbReference>
<gene>
    <name evidence="13" type="ORF">FEM48_Zijuj05G0059800</name>
</gene>
<feature type="transmembrane region" description="Helical" evidence="10">
    <location>
        <begin position="278"/>
        <end position="307"/>
    </location>
</feature>
<sequence>MAAFPGKTHLFFFFFTFLSLFFFIHARPSLDPSDLKALSIIQKDLGINGQRRASFTAPCNIPGVFCERRLSENNTYVLKITRLILNSQRLTGSLSPEIGKLSELKELSLSNNNLVDQIPSQILDCRKMEILNLGNNKFSGEVPSRLSSLIRLRVLDLSSNKFSGNLSFLKHFPNLEKLSIAENLFTGKIPASIRSFRNLRFFNFSGNQFLEGSMPSMKRLEYSTSEVPKRYILAESPTSGRNRSSAAAAPSKSNSTSAEAPGPSTPKTHKKKDNKKKLIGWILGFLAGAIAGTISGFVFSLLFKLILAAVMGGGMDKGPAIFSPLIKKKEDLAFLEKEEGLASLEKIGQGGCGEVYKAELPGSNGKLIAIKKIIQPPKDAAELTEEDSKTLNKKMRQIRSEINTVGHIRHRNLLPLLAHLPSDEFFQNGNEIGLVKWLRSVISESPREAIDPKLMGNGFEEQMLLVLKVAYFCTLDNPKERPNSKDVRCMLSQIKH</sequence>
<dbReference type="Proteomes" id="UP000813462">
    <property type="component" value="Unassembled WGS sequence"/>
</dbReference>
<evidence type="ECO:0000256" key="4">
    <source>
        <dbReference type="ARBA" id="ARBA00022729"/>
    </source>
</evidence>
<evidence type="ECO:0000256" key="7">
    <source>
        <dbReference type="ARBA" id="ARBA00023136"/>
    </source>
</evidence>
<comment type="caution">
    <text evidence="13">The sequence shown here is derived from an EMBL/GenBank/DDBJ whole genome shotgun (WGS) entry which is preliminary data.</text>
</comment>
<evidence type="ECO:0000259" key="12">
    <source>
        <dbReference type="PROSITE" id="PS50011"/>
    </source>
</evidence>
<feature type="domain" description="Protein kinase" evidence="12">
    <location>
        <begin position="341"/>
        <end position="496"/>
    </location>
</feature>
<dbReference type="Gene3D" id="3.80.10.10">
    <property type="entry name" value="Ribonuclease Inhibitor"/>
    <property type="match status" value="2"/>
</dbReference>
<evidence type="ECO:0000256" key="5">
    <source>
        <dbReference type="ARBA" id="ARBA00022737"/>
    </source>
</evidence>
<dbReference type="Pfam" id="PF13855">
    <property type="entry name" value="LRR_8"/>
    <property type="match status" value="1"/>
</dbReference>
<proteinExistence type="predicted"/>
<evidence type="ECO:0000256" key="1">
    <source>
        <dbReference type="ARBA" id="ARBA00004370"/>
    </source>
</evidence>
<keyword evidence="8" id="KW-0325">Glycoprotein</keyword>
<keyword evidence="6 10" id="KW-1133">Transmembrane helix</keyword>
<dbReference type="GO" id="GO:0016020">
    <property type="term" value="C:membrane"/>
    <property type="evidence" value="ECO:0007669"/>
    <property type="project" value="UniProtKB-SubCell"/>
</dbReference>
<dbReference type="InterPro" id="IPR032675">
    <property type="entry name" value="LRR_dom_sf"/>
</dbReference>
<evidence type="ECO:0000313" key="14">
    <source>
        <dbReference type="Proteomes" id="UP000813462"/>
    </source>
</evidence>
<dbReference type="InterPro" id="IPR000719">
    <property type="entry name" value="Prot_kinase_dom"/>
</dbReference>
<keyword evidence="2" id="KW-0433">Leucine-rich repeat</keyword>
<evidence type="ECO:0000256" key="8">
    <source>
        <dbReference type="ARBA" id="ARBA00023180"/>
    </source>
</evidence>
<accession>A0A978VD77</accession>
<dbReference type="Pfam" id="PF00560">
    <property type="entry name" value="LRR_1"/>
    <property type="match status" value="1"/>
</dbReference>
<feature type="chain" id="PRO_5037032684" description="Protein kinase domain-containing protein" evidence="11">
    <location>
        <begin position="27"/>
        <end position="496"/>
    </location>
</feature>